<feature type="region of interest" description="Disordered" evidence="4">
    <location>
        <begin position="588"/>
        <end position="622"/>
    </location>
</feature>
<dbReference type="Pfam" id="PF04500">
    <property type="entry name" value="FLYWCH"/>
    <property type="match status" value="1"/>
</dbReference>
<evidence type="ECO:0000313" key="7">
    <source>
        <dbReference type="EMBL" id="CAF3938894.1"/>
    </source>
</evidence>
<evidence type="ECO:0000256" key="2">
    <source>
        <dbReference type="ARBA" id="ARBA00022771"/>
    </source>
</evidence>
<dbReference type="Gene3D" id="2.20.25.240">
    <property type="match status" value="1"/>
</dbReference>
<keyword evidence="3" id="KW-0862">Zinc</keyword>
<evidence type="ECO:0000259" key="5">
    <source>
        <dbReference type="Pfam" id="PF04500"/>
    </source>
</evidence>
<accession>A0A8S2M6U6</accession>
<organism evidence="7 8">
    <name type="scientific">Rotaria magnacalcarata</name>
    <dbReference type="NCBI Taxonomy" id="392030"/>
    <lineage>
        <taxon>Eukaryota</taxon>
        <taxon>Metazoa</taxon>
        <taxon>Spiralia</taxon>
        <taxon>Gnathifera</taxon>
        <taxon>Rotifera</taxon>
        <taxon>Eurotatoria</taxon>
        <taxon>Bdelloidea</taxon>
        <taxon>Philodinida</taxon>
        <taxon>Philodinidae</taxon>
        <taxon>Rotaria</taxon>
    </lineage>
</organism>
<comment type="caution">
    <text evidence="7">The sequence shown here is derived from an EMBL/GenBank/DDBJ whole genome shotgun (WGS) entry which is preliminary data.</text>
</comment>
<dbReference type="Proteomes" id="UP000676336">
    <property type="component" value="Unassembled WGS sequence"/>
</dbReference>
<keyword evidence="2" id="KW-0863">Zinc-finger</keyword>
<keyword evidence="1" id="KW-0479">Metal-binding</keyword>
<dbReference type="InterPro" id="IPR007588">
    <property type="entry name" value="Znf_FLYWCH"/>
</dbReference>
<gene>
    <name evidence="7" type="ORF">SMN809_LOCUS8609</name>
</gene>
<proteinExistence type="predicted"/>
<dbReference type="EMBL" id="CAJOBI010002670">
    <property type="protein sequence ID" value="CAF3938894.1"/>
    <property type="molecule type" value="Genomic_DNA"/>
</dbReference>
<feature type="domain" description="MULE transposase" evidence="6">
    <location>
        <begin position="184"/>
        <end position="252"/>
    </location>
</feature>
<feature type="compositionally biased region" description="Low complexity" evidence="4">
    <location>
        <begin position="588"/>
        <end position="602"/>
    </location>
</feature>
<evidence type="ECO:0000256" key="4">
    <source>
        <dbReference type="SAM" id="MobiDB-lite"/>
    </source>
</evidence>
<evidence type="ECO:0000256" key="3">
    <source>
        <dbReference type="ARBA" id="ARBA00022833"/>
    </source>
</evidence>
<sequence>MPVNTSSISFLHSNKGYRQLIRNGFIYKFNKQTSSMIYLICKTKNCKAKVHTDSNNNILDLKDEHNHLLEPEDFEVQCFRNILKDRVINETEPISKIYDEESAKAQFSPETLASVPMVRDIQPGLNQARRKLTLVLPTSTTFDIPQLKALTFLHMSMLKELIQEKHFCKKPKSNERGSLFFAGFPCVFGLLPDRKKSTYQQLFQELKDVAVSMNRIWKPDPIISDFETSLIPAISAEFPQTLQKGCYFHHIQSIYRCIQNLGFATVYSEDEEIRTCCRKLMALAFLPLDEVESFFYNLLGTVNSRVKELLRQLFLYHDDYWINKNIVIPQNVMELENDQFFDFVKQCPGEKVALLLKFQDISNVDCFLGCNDPFEILSFDSNDLLDLKKEIGVKLNNNSYVILPGVKCKVNMLKNALVKLSNQLKKTSKTLSDTVIRNSTLTTDLIVNNSNNSANTFSVSLMTTSASPNNNLTPEEKLKLQTIESLNDWCQKMKESNGQKMFQLKENIDYEIFIDIIGKKVLVKCQCGKTTMLGQKDNNFILSNFFRHLIHRNPCRMVQEKLECLSENSSDPVASTFDNMNASVETTINPTSNINSSIQTSTGKRKGSKTLNPSVIKKKKRT</sequence>
<dbReference type="Pfam" id="PF10551">
    <property type="entry name" value="MULE"/>
    <property type="match status" value="1"/>
</dbReference>
<feature type="domain" description="FLYWCH-type" evidence="5">
    <location>
        <begin position="10"/>
        <end position="67"/>
    </location>
</feature>
<protein>
    <recommendedName>
        <fullName evidence="9">Transposase</fullName>
    </recommendedName>
</protein>
<dbReference type="GO" id="GO:0008270">
    <property type="term" value="F:zinc ion binding"/>
    <property type="evidence" value="ECO:0007669"/>
    <property type="project" value="UniProtKB-KW"/>
</dbReference>
<evidence type="ECO:0000259" key="6">
    <source>
        <dbReference type="Pfam" id="PF10551"/>
    </source>
</evidence>
<dbReference type="InterPro" id="IPR018289">
    <property type="entry name" value="MULE_transposase_dom"/>
</dbReference>
<evidence type="ECO:0000256" key="1">
    <source>
        <dbReference type="ARBA" id="ARBA00022723"/>
    </source>
</evidence>
<name>A0A8S2M6U6_9BILA</name>
<evidence type="ECO:0008006" key="9">
    <source>
        <dbReference type="Google" id="ProtNLM"/>
    </source>
</evidence>
<evidence type="ECO:0000313" key="8">
    <source>
        <dbReference type="Proteomes" id="UP000676336"/>
    </source>
</evidence>
<dbReference type="AlphaFoldDB" id="A0A8S2M6U6"/>
<reference evidence="7" key="1">
    <citation type="submission" date="2021-02" db="EMBL/GenBank/DDBJ databases">
        <authorList>
            <person name="Nowell W R."/>
        </authorList>
    </citation>
    <scope>NUCLEOTIDE SEQUENCE</scope>
</reference>